<organism evidence="1">
    <name type="scientific">marine sediment metagenome</name>
    <dbReference type="NCBI Taxonomy" id="412755"/>
    <lineage>
        <taxon>unclassified sequences</taxon>
        <taxon>metagenomes</taxon>
        <taxon>ecological metagenomes</taxon>
    </lineage>
</organism>
<comment type="caution">
    <text evidence="1">The sequence shown here is derived from an EMBL/GenBank/DDBJ whole genome shotgun (WGS) entry which is preliminary data.</text>
</comment>
<dbReference type="SUPFAM" id="SSF56935">
    <property type="entry name" value="Porins"/>
    <property type="match status" value="1"/>
</dbReference>
<feature type="non-terminal residue" evidence="1">
    <location>
        <position position="1"/>
    </location>
</feature>
<name>X1MYB5_9ZZZZ</name>
<protein>
    <recommendedName>
        <fullName evidence="2">Outer membrane protein beta-barrel domain-containing protein</fullName>
    </recommendedName>
</protein>
<evidence type="ECO:0008006" key="2">
    <source>
        <dbReference type="Google" id="ProtNLM"/>
    </source>
</evidence>
<evidence type="ECO:0000313" key="1">
    <source>
        <dbReference type="EMBL" id="GAI11364.1"/>
    </source>
</evidence>
<feature type="non-terminal residue" evidence="1">
    <location>
        <position position="169"/>
    </location>
</feature>
<dbReference type="AlphaFoldDB" id="X1MYB5"/>
<gene>
    <name evidence="1" type="ORF">S06H3_23858</name>
</gene>
<sequence length="169" mass="19129">DYDRPRVESKYPASGQVQYMLNLDQEGILKNINFALSRKLGKNLSVGIGFNYIYGYLEKNIEEKWTKSDITITDKKSHDFKGFYINGGLVVYLSDALTVAGVFRTPYTKKSDSKSLLRYYSPQGKTDIKIEASAQNSYKQPLVVGLGLSYKFSKVFKAAADLSFFNWAN</sequence>
<dbReference type="EMBL" id="BARV01013083">
    <property type="protein sequence ID" value="GAI11364.1"/>
    <property type="molecule type" value="Genomic_DNA"/>
</dbReference>
<proteinExistence type="predicted"/>
<accession>X1MYB5</accession>
<dbReference type="Gene3D" id="2.40.160.60">
    <property type="entry name" value="Outer membrane protein transport protein (OMPP1/FadL/TodX)"/>
    <property type="match status" value="1"/>
</dbReference>
<reference evidence="1" key="1">
    <citation type="journal article" date="2014" name="Front. Microbiol.">
        <title>High frequency of phylogenetically diverse reductive dehalogenase-homologous genes in deep subseafloor sedimentary metagenomes.</title>
        <authorList>
            <person name="Kawai M."/>
            <person name="Futagami T."/>
            <person name="Toyoda A."/>
            <person name="Takaki Y."/>
            <person name="Nishi S."/>
            <person name="Hori S."/>
            <person name="Arai W."/>
            <person name="Tsubouchi T."/>
            <person name="Morono Y."/>
            <person name="Uchiyama I."/>
            <person name="Ito T."/>
            <person name="Fujiyama A."/>
            <person name="Inagaki F."/>
            <person name="Takami H."/>
        </authorList>
    </citation>
    <scope>NUCLEOTIDE SEQUENCE</scope>
    <source>
        <strain evidence="1">Expedition CK06-06</strain>
    </source>
</reference>